<dbReference type="PROSITE" id="PS50893">
    <property type="entry name" value="ABC_TRANSPORTER_2"/>
    <property type="match status" value="1"/>
</dbReference>
<dbReference type="AlphaFoldDB" id="A0A5E7LSE4"/>
<dbReference type="Gene3D" id="3.40.50.300">
    <property type="entry name" value="P-loop containing nucleotide triphosphate hydrolases"/>
    <property type="match status" value="1"/>
</dbReference>
<dbReference type="Proteomes" id="UP000349468">
    <property type="component" value="Unassembled WGS sequence"/>
</dbReference>
<keyword evidence="4 6" id="KW-0067">ATP-binding</keyword>
<dbReference type="SUPFAM" id="SSF52540">
    <property type="entry name" value="P-loop containing nucleoside triphosphate hydrolases"/>
    <property type="match status" value="1"/>
</dbReference>
<evidence type="ECO:0000256" key="1">
    <source>
        <dbReference type="ARBA" id="ARBA00005417"/>
    </source>
</evidence>
<dbReference type="InterPro" id="IPR050153">
    <property type="entry name" value="Metal_Ion_Import_ABC"/>
</dbReference>
<dbReference type="EMBL" id="CABVIK010000011">
    <property type="protein sequence ID" value="VVP14327.1"/>
    <property type="molecule type" value="Genomic_DNA"/>
</dbReference>
<dbReference type="InterPro" id="IPR003593">
    <property type="entry name" value="AAA+_ATPase"/>
</dbReference>
<dbReference type="PANTHER" id="PTHR42734:SF5">
    <property type="entry name" value="IRON TRANSPORT SYSTEM ATP-BINDING PROTEIN HI_0361-RELATED"/>
    <property type="match status" value="1"/>
</dbReference>
<evidence type="ECO:0000256" key="3">
    <source>
        <dbReference type="ARBA" id="ARBA00022741"/>
    </source>
</evidence>
<evidence type="ECO:0000313" key="7">
    <source>
        <dbReference type="Proteomes" id="UP000349468"/>
    </source>
</evidence>
<protein>
    <submittedName>
        <fullName evidence="6">Fe(3+) dicitrate transport ATP-binding protein FecE</fullName>
    </submittedName>
</protein>
<dbReference type="InterPro" id="IPR003439">
    <property type="entry name" value="ABC_transporter-like_ATP-bd"/>
</dbReference>
<evidence type="ECO:0000259" key="5">
    <source>
        <dbReference type="PROSITE" id="PS50893"/>
    </source>
</evidence>
<keyword evidence="2" id="KW-0813">Transport</keyword>
<evidence type="ECO:0000313" key="6">
    <source>
        <dbReference type="EMBL" id="VVP14327.1"/>
    </source>
</evidence>
<organism evidence="6 7">
    <name type="scientific">Pseudomonas fluorescens</name>
    <dbReference type="NCBI Taxonomy" id="294"/>
    <lineage>
        <taxon>Bacteria</taxon>
        <taxon>Pseudomonadati</taxon>
        <taxon>Pseudomonadota</taxon>
        <taxon>Gammaproteobacteria</taxon>
        <taxon>Pseudomonadales</taxon>
        <taxon>Pseudomonadaceae</taxon>
        <taxon>Pseudomonas</taxon>
    </lineage>
</organism>
<evidence type="ECO:0000256" key="2">
    <source>
        <dbReference type="ARBA" id="ARBA00022448"/>
    </source>
</evidence>
<comment type="similarity">
    <text evidence="1">Belongs to the ABC transporter superfamily.</text>
</comment>
<dbReference type="PANTHER" id="PTHR42734">
    <property type="entry name" value="METAL TRANSPORT SYSTEM ATP-BINDING PROTEIN TM_0124-RELATED"/>
    <property type="match status" value="1"/>
</dbReference>
<dbReference type="GO" id="GO:0016887">
    <property type="term" value="F:ATP hydrolysis activity"/>
    <property type="evidence" value="ECO:0007669"/>
    <property type="project" value="InterPro"/>
</dbReference>
<accession>A0A5E7LSE4</accession>
<feature type="domain" description="ABC transporter" evidence="5">
    <location>
        <begin position="8"/>
        <end position="227"/>
    </location>
</feature>
<dbReference type="InterPro" id="IPR017871">
    <property type="entry name" value="ABC_transporter-like_CS"/>
</dbReference>
<sequence>MELGNRMIRCQALRWGAPGQPLTPPVDFELPEGSLTAVIGANGSGKSSLLKVIAGLQKPLAGKVSLAIPRKGSLSFLPQQQHLDRQFPISLQELVAAGFWGSKQSPEIRHQRIKAVLEDWCLTGLEQRPLMALSGGELQRALLARLSLAEAPLLLLDEPHAALDELGQSLLWKHLHNWHAEGRTLVVVCHDLAAVRQHIPQSLLIKSSGCILGPSTELIRQPQQVQVA</sequence>
<dbReference type="Pfam" id="PF00005">
    <property type="entry name" value="ABC_tran"/>
    <property type="match status" value="1"/>
</dbReference>
<reference evidence="6 7" key="1">
    <citation type="submission" date="2019-09" db="EMBL/GenBank/DDBJ databases">
        <authorList>
            <person name="Chandra G."/>
            <person name="Truman W A."/>
        </authorList>
    </citation>
    <scope>NUCLEOTIDE SEQUENCE [LARGE SCALE GENOMIC DNA]</scope>
    <source>
        <strain evidence="6">PS870</strain>
    </source>
</reference>
<dbReference type="InterPro" id="IPR027417">
    <property type="entry name" value="P-loop_NTPase"/>
</dbReference>
<name>A0A5E7LSE4_PSEFL</name>
<evidence type="ECO:0000256" key="4">
    <source>
        <dbReference type="ARBA" id="ARBA00022840"/>
    </source>
</evidence>
<keyword evidence="3" id="KW-0547">Nucleotide-binding</keyword>
<proteinExistence type="inferred from homology"/>
<gene>
    <name evidence="6" type="primary">fecE_1</name>
    <name evidence="6" type="ORF">PS870_03473</name>
</gene>
<dbReference type="GO" id="GO:0005524">
    <property type="term" value="F:ATP binding"/>
    <property type="evidence" value="ECO:0007669"/>
    <property type="project" value="UniProtKB-KW"/>
</dbReference>
<dbReference type="PROSITE" id="PS00211">
    <property type="entry name" value="ABC_TRANSPORTER_1"/>
    <property type="match status" value="1"/>
</dbReference>
<dbReference type="SMART" id="SM00382">
    <property type="entry name" value="AAA"/>
    <property type="match status" value="1"/>
</dbReference>